<evidence type="ECO:0000313" key="2">
    <source>
        <dbReference type="EMBL" id="KAF9590452.1"/>
    </source>
</evidence>
<evidence type="ECO:0000256" key="1">
    <source>
        <dbReference type="SAM" id="MobiDB-lite"/>
    </source>
</evidence>
<proteinExistence type="predicted"/>
<organism evidence="2 3">
    <name type="scientific">Coptis chinensis</name>
    <dbReference type="NCBI Taxonomy" id="261450"/>
    <lineage>
        <taxon>Eukaryota</taxon>
        <taxon>Viridiplantae</taxon>
        <taxon>Streptophyta</taxon>
        <taxon>Embryophyta</taxon>
        <taxon>Tracheophyta</taxon>
        <taxon>Spermatophyta</taxon>
        <taxon>Magnoliopsida</taxon>
        <taxon>Ranunculales</taxon>
        <taxon>Ranunculaceae</taxon>
        <taxon>Coptidoideae</taxon>
        <taxon>Coptis</taxon>
    </lineage>
</organism>
<feature type="compositionally biased region" description="Polar residues" evidence="1">
    <location>
        <begin position="195"/>
        <end position="206"/>
    </location>
</feature>
<comment type="caution">
    <text evidence="2">The sequence shown here is derived from an EMBL/GenBank/DDBJ whole genome shotgun (WGS) entry which is preliminary data.</text>
</comment>
<accession>A0A835LFE0</accession>
<name>A0A835LFE0_9MAGN</name>
<sequence length="254" mass="29383">MKENKSGATTETLYINWKAWSRWGRVYIDGKRMNIGSLLMAWRHTKTRLRVAKWRFETQTKICLSISNYHRPLAAIMERRLRDSRDISLASAPIPQLAHKESSMNTQPMRKIIRHVSHRLESLALRLTSHSSKVIGALSTFLSHIALRPRSLNSSLALWPERSIRRVNNPMSSVRFCSESHLLLQELQRVENENPLGNNGQPSTRRPTPRMREKNACRVVLEILREIDKGRMGAMDTRRASLRFVEGPVRLTNK</sequence>
<reference evidence="2 3" key="1">
    <citation type="submission" date="2020-10" db="EMBL/GenBank/DDBJ databases">
        <title>The Coptis chinensis genome and diversification of protoberbering-type alkaloids.</title>
        <authorList>
            <person name="Wang B."/>
            <person name="Shu S."/>
            <person name="Song C."/>
            <person name="Liu Y."/>
        </authorList>
    </citation>
    <scope>NUCLEOTIDE SEQUENCE [LARGE SCALE GENOMIC DNA]</scope>
    <source>
        <strain evidence="2">HL-2020</strain>
        <tissue evidence="2">Leaf</tissue>
    </source>
</reference>
<keyword evidence="3" id="KW-1185">Reference proteome</keyword>
<protein>
    <submittedName>
        <fullName evidence="2">Uncharacterized protein</fullName>
    </submittedName>
</protein>
<feature type="non-terminal residue" evidence="2">
    <location>
        <position position="1"/>
    </location>
</feature>
<evidence type="ECO:0000313" key="3">
    <source>
        <dbReference type="Proteomes" id="UP000631114"/>
    </source>
</evidence>
<dbReference type="EMBL" id="JADFTS010000009">
    <property type="protein sequence ID" value="KAF9590452.1"/>
    <property type="molecule type" value="Genomic_DNA"/>
</dbReference>
<dbReference type="Proteomes" id="UP000631114">
    <property type="component" value="Unassembled WGS sequence"/>
</dbReference>
<feature type="region of interest" description="Disordered" evidence="1">
    <location>
        <begin position="191"/>
        <end position="212"/>
    </location>
</feature>
<gene>
    <name evidence="2" type="ORF">IFM89_035287</name>
</gene>
<dbReference type="AlphaFoldDB" id="A0A835LFE0"/>